<name>A0A8D9CB54_9VIRU</name>
<dbReference type="EMBL" id="OU342829">
    <property type="protein sequence ID" value="CAG7579949.1"/>
    <property type="molecule type" value="Genomic_DNA"/>
</dbReference>
<reference evidence="1" key="1">
    <citation type="submission" date="2021-06" db="EMBL/GenBank/DDBJ databases">
        <authorList>
            <person name="Gannon L."/>
            <person name="Redgwell R T."/>
            <person name="Michniewski S."/>
            <person name="Harrison D C."/>
            <person name="Millard A."/>
        </authorList>
    </citation>
    <scope>NUCLEOTIDE SEQUENCE</scope>
</reference>
<gene>
    <name evidence="1" type="ORF">SLAVMIC_00174</name>
</gene>
<sequence>MKIEFHLNKFDRELHFQIIDQDLSGSDGIYGTRSSLYKMPVFQFPSVKERFKGKPKLIHKGVFIKSFNSPDIEKRSDDNITIWLRGDRKNKDLRLVKKKFKTNEERDEMYNLILETFDLLKKGQLIKMAYPD</sequence>
<evidence type="ECO:0000313" key="1">
    <source>
        <dbReference type="EMBL" id="CAG7579949.1"/>
    </source>
</evidence>
<protein>
    <submittedName>
        <fullName evidence="1">Uncharacterized protein</fullName>
    </submittedName>
</protein>
<organism evidence="1">
    <name type="scientific">uncultured marine phage</name>
    <dbReference type="NCBI Taxonomy" id="707152"/>
    <lineage>
        <taxon>Viruses</taxon>
        <taxon>environmental samples</taxon>
    </lineage>
</organism>
<accession>A0A8D9CB54</accession>
<proteinExistence type="predicted"/>